<dbReference type="AlphaFoldDB" id="A0A382LVM1"/>
<sequence length="31" mass="3497">MVPYPGIDVKRSEGIITHCYQVLTLDYKLSG</sequence>
<evidence type="ECO:0000313" key="1">
    <source>
        <dbReference type="EMBL" id="SVC40588.1"/>
    </source>
</evidence>
<protein>
    <submittedName>
        <fullName evidence="1">Uncharacterized protein</fullName>
    </submittedName>
</protein>
<organism evidence="1">
    <name type="scientific">marine metagenome</name>
    <dbReference type="NCBI Taxonomy" id="408172"/>
    <lineage>
        <taxon>unclassified sequences</taxon>
        <taxon>metagenomes</taxon>
        <taxon>ecological metagenomes</taxon>
    </lineage>
</organism>
<name>A0A382LVM1_9ZZZZ</name>
<dbReference type="EMBL" id="UINC01089465">
    <property type="protein sequence ID" value="SVC40588.1"/>
    <property type="molecule type" value="Genomic_DNA"/>
</dbReference>
<reference evidence="1" key="1">
    <citation type="submission" date="2018-05" db="EMBL/GenBank/DDBJ databases">
        <authorList>
            <person name="Lanie J.A."/>
            <person name="Ng W.-L."/>
            <person name="Kazmierczak K.M."/>
            <person name="Andrzejewski T.M."/>
            <person name="Davidsen T.M."/>
            <person name="Wayne K.J."/>
            <person name="Tettelin H."/>
            <person name="Glass J.I."/>
            <person name="Rusch D."/>
            <person name="Podicherti R."/>
            <person name="Tsui H.-C.T."/>
            <person name="Winkler M.E."/>
        </authorList>
    </citation>
    <scope>NUCLEOTIDE SEQUENCE</scope>
</reference>
<accession>A0A382LVM1</accession>
<gene>
    <name evidence="1" type="ORF">METZ01_LOCUS293442</name>
</gene>
<proteinExistence type="predicted"/>